<dbReference type="EMBL" id="FNRL01000003">
    <property type="protein sequence ID" value="SEA12413.1"/>
    <property type="molecule type" value="Genomic_DNA"/>
</dbReference>
<dbReference type="InterPro" id="IPR008670">
    <property type="entry name" value="CoA_reduct_LuxC"/>
</dbReference>
<dbReference type="STRING" id="408074.SAMN05660909_00845"/>
<evidence type="ECO:0000313" key="2">
    <source>
        <dbReference type="EMBL" id="SEA12413.1"/>
    </source>
</evidence>
<accession>A0A1H3YLM9</accession>
<dbReference type="Proteomes" id="UP000199656">
    <property type="component" value="Unassembled WGS sequence"/>
</dbReference>
<protein>
    <submittedName>
        <fullName evidence="2">Acyl-CoA reductase (LuxC)</fullName>
    </submittedName>
</protein>
<organism evidence="2 3">
    <name type="scientific">Chitinophaga terrae</name>
    <name type="common">ex Kim and Jung 2007</name>
    <dbReference type="NCBI Taxonomy" id="408074"/>
    <lineage>
        <taxon>Bacteria</taxon>
        <taxon>Pseudomonadati</taxon>
        <taxon>Bacteroidota</taxon>
        <taxon>Chitinophagia</taxon>
        <taxon>Chitinophagales</taxon>
        <taxon>Chitinophagaceae</taxon>
        <taxon>Chitinophaga</taxon>
    </lineage>
</organism>
<dbReference type="AlphaFoldDB" id="A0A1H3YLM9"/>
<dbReference type="Pfam" id="PF05893">
    <property type="entry name" value="LuxC"/>
    <property type="match status" value="1"/>
</dbReference>
<proteinExistence type="predicted"/>
<dbReference type="OrthoDB" id="1522941at2"/>
<dbReference type="RefSeq" id="WP_089759012.1">
    <property type="nucleotide sequence ID" value="NZ_BKAT01000001.1"/>
</dbReference>
<sequence>MNISEKEAALVRLGQYLTENSPELNTVKERAFHANGWFIPSFIDQSLSNIHRYFLSPAPLKEWIATYPRLQEPVTPRKVGIVAAGNIPLVGFQDWLCGFMSGHHIKMKLSGKDEVLMRHIIEKMEEWYPEIKGQTEILDTLKNCDAYIATGSNNSARYFHYYFSKYPHIIRHNRTSAAVLTGQETPGDLDALADDIMLYFGLGCRNVTKLYVPANYDFQPLLKALEKYNYLLDHHKYKNNYDYNLALLLLNNAVYITNGLILLQEATSLFSPLSVLNYGYYADMAQLQQELSGDDSLQCLVGKDFTPFGYAQQPSLMDYPDGVDTLHFLLAL</sequence>
<gene>
    <name evidence="2" type="ORF">SAMN05660909_00845</name>
</gene>
<reference evidence="3" key="1">
    <citation type="submission" date="2016-10" db="EMBL/GenBank/DDBJ databases">
        <authorList>
            <person name="Varghese N."/>
            <person name="Submissions S."/>
        </authorList>
    </citation>
    <scope>NUCLEOTIDE SEQUENCE [LARGE SCALE GENOMIC DNA]</scope>
    <source>
        <strain evidence="3">DSM 23920</strain>
    </source>
</reference>
<evidence type="ECO:0000256" key="1">
    <source>
        <dbReference type="ARBA" id="ARBA00022857"/>
    </source>
</evidence>
<dbReference type="GO" id="GO:0003995">
    <property type="term" value="F:acyl-CoA dehydrogenase activity"/>
    <property type="evidence" value="ECO:0007669"/>
    <property type="project" value="InterPro"/>
</dbReference>
<name>A0A1H3YLM9_9BACT</name>
<dbReference type="GO" id="GO:0008218">
    <property type="term" value="P:bioluminescence"/>
    <property type="evidence" value="ECO:0007669"/>
    <property type="project" value="InterPro"/>
</dbReference>
<evidence type="ECO:0000313" key="3">
    <source>
        <dbReference type="Proteomes" id="UP000199656"/>
    </source>
</evidence>
<keyword evidence="3" id="KW-1185">Reference proteome</keyword>
<keyword evidence="1" id="KW-0521">NADP</keyword>